<evidence type="ECO:0000313" key="2">
    <source>
        <dbReference type="Proteomes" id="UP001168877"/>
    </source>
</evidence>
<evidence type="ECO:0000313" key="1">
    <source>
        <dbReference type="EMBL" id="KAK0606057.1"/>
    </source>
</evidence>
<reference evidence="1" key="1">
    <citation type="journal article" date="2022" name="Plant J.">
        <title>Strategies of tolerance reflected in two North American maple genomes.</title>
        <authorList>
            <person name="McEvoy S.L."/>
            <person name="Sezen U.U."/>
            <person name="Trouern-Trend A."/>
            <person name="McMahon S.M."/>
            <person name="Schaberg P.G."/>
            <person name="Yang J."/>
            <person name="Wegrzyn J.L."/>
            <person name="Swenson N.G."/>
        </authorList>
    </citation>
    <scope>NUCLEOTIDE SEQUENCE</scope>
    <source>
        <strain evidence="1">NS2018</strain>
    </source>
</reference>
<sequence>MTCKANHAMQCNSFSPAMTYKANHSMQRNSPSPAMTTDRMLCDFGKERQTPELSDLLQFSGRQIIALKRVLHLSFQA</sequence>
<comment type="caution">
    <text evidence="1">The sequence shown here is derived from an EMBL/GenBank/DDBJ whole genome shotgun (WGS) entry which is preliminary data.</text>
</comment>
<reference evidence="1" key="2">
    <citation type="submission" date="2023-06" db="EMBL/GenBank/DDBJ databases">
        <authorList>
            <person name="Swenson N.G."/>
            <person name="Wegrzyn J.L."/>
            <person name="Mcevoy S.L."/>
        </authorList>
    </citation>
    <scope>NUCLEOTIDE SEQUENCE</scope>
    <source>
        <strain evidence="1">NS2018</strain>
        <tissue evidence="1">Leaf</tissue>
    </source>
</reference>
<organism evidence="1 2">
    <name type="scientific">Acer saccharum</name>
    <name type="common">Sugar maple</name>
    <dbReference type="NCBI Taxonomy" id="4024"/>
    <lineage>
        <taxon>Eukaryota</taxon>
        <taxon>Viridiplantae</taxon>
        <taxon>Streptophyta</taxon>
        <taxon>Embryophyta</taxon>
        <taxon>Tracheophyta</taxon>
        <taxon>Spermatophyta</taxon>
        <taxon>Magnoliopsida</taxon>
        <taxon>eudicotyledons</taxon>
        <taxon>Gunneridae</taxon>
        <taxon>Pentapetalae</taxon>
        <taxon>rosids</taxon>
        <taxon>malvids</taxon>
        <taxon>Sapindales</taxon>
        <taxon>Sapindaceae</taxon>
        <taxon>Hippocastanoideae</taxon>
        <taxon>Acereae</taxon>
        <taxon>Acer</taxon>
    </lineage>
</organism>
<dbReference type="Proteomes" id="UP001168877">
    <property type="component" value="Unassembled WGS sequence"/>
</dbReference>
<protein>
    <submittedName>
        <fullName evidence="1">Uncharacterized protein</fullName>
    </submittedName>
</protein>
<gene>
    <name evidence="1" type="ORF">LWI29_033685</name>
</gene>
<accession>A0AA39W7F3</accession>
<proteinExistence type="predicted"/>
<name>A0AA39W7F3_ACESA</name>
<keyword evidence="2" id="KW-1185">Reference proteome</keyword>
<dbReference type="EMBL" id="JAUESC010000002">
    <property type="protein sequence ID" value="KAK0606057.1"/>
    <property type="molecule type" value="Genomic_DNA"/>
</dbReference>
<dbReference type="AlphaFoldDB" id="A0AA39W7F3"/>